<dbReference type="EMBL" id="DUZY01000001">
    <property type="protein sequence ID" value="DAD25099.1"/>
    <property type="molecule type" value="Genomic_DNA"/>
</dbReference>
<accession>A0A822Y1D3</accession>
<gene>
    <name evidence="1" type="ORF">HUJ06_026563</name>
</gene>
<dbReference type="AlphaFoldDB" id="A0A822Y1D3"/>
<protein>
    <submittedName>
        <fullName evidence="1">Uncharacterized protein</fullName>
    </submittedName>
</protein>
<comment type="caution">
    <text evidence="1">The sequence shown here is derived from an EMBL/GenBank/DDBJ whole genome shotgun (WGS) entry which is preliminary data.</text>
</comment>
<dbReference type="Proteomes" id="UP000607653">
    <property type="component" value="Unassembled WGS sequence"/>
</dbReference>
<proteinExistence type="predicted"/>
<sequence length="63" mass="7198">MFCNSKDESRLLPKRLRERNLALKCENSQSKGKIYYILCKQHMVFGANGYDSCPANLSTILCP</sequence>
<keyword evidence="2" id="KW-1185">Reference proteome</keyword>
<evidence type="ECO:0000313" key="2">
    <source>
        <dbReference type="Proteomes" id="UP000607653"/>
    </source>
</evidence>
<name>A0A822Y1D3_NELNU</name>
<reference evidence="1 2" key="1">
    <citation type="journal article" date="2020" name="Mol. Biol. Evol.">
        <title>Distinct Expression and Methylation Patterns for Genes with Different Fates following a Single Whole-Genome Duplication in Flowering Plants.</title>
        <authorList>
            <person name="Shi T."/>
            <person name="Rahmani R.S."/>
            <person name="Gugger P.F."/>
            <person name="Wang M."/>
            <person name="Li H."/>
            <person name="Zhang Y."/>
            <person name="Li Z."/>
            <person name="Wang Q."/>
            <person name="Van de Peer Y."/>
            <person name="Marchal K."/>
            <person name="Chen J."/>
        </authorList>
    </citation>
    <scope>NUCLEOTIDE SEQUENCE [LARGE SCALE GENOMIC DNA]</scope>
    <source>
        <tissue evidence="1">Leaf</tissue>
    </source>
</reference>
<evidence type="ECO:0000313" key="1">
    <source>
        <dbReference type="EMBL" id="DAD25099.1"/>
    </source>
</evidence>
<organism evidence="1 2">
    <name type="scientific">Nelumbo nucifera</name>
    <name type="common">Sacred lotus</name>
    <dbReference type="NCBI Taxonomy" id="4432"/>
    <lineage>
        <taxon>Eukaryota</taxon>
        <taxon>Viridiplantae</taxon>
        <taxon>Streptophyta</taxon>
        <taxon>Embryophyta</taxon>
        <taxon>Tracheophyta</taxon>
        <taxon>Spermatophyta</taxon>
        <taxon>Magnoliopsida</taxon>
        <taxon>Proteales</taxon>
        <taxon>Nelumbonaceae</taxon>
        <taxon>Nelumbo</taxon>
    </lineage>
</organism>